<dbReference type="PANTHER" id="PTHR43716">
    <property type="entry name" value="D-2-HYDROXYGLUTARATE DEHYDROGENASE, MITOCHONDRIAL"/>
    <property type="match status" value="1"/>
</dbReference>
<comment type="similarity">
    <text evidence="2">Belongs to the FAD-binding oxidoreductase/transferase type 4 family.</text>
</comment>
<dbReference type="FunFam" id="1.10.45.10:FF:000001">
    <property type="entry name" value="D-lactate dehydrogenase mitochondrial"/>
    <property type="match status" value="1"/>
</dbReference>
<name>J4I9C6_9APHY</name>
<dbReference type="SUPFAM" id="SSF56176">
    <property type="entry name" value="FAD-binding/transporter-associated domain-like"/>
    <property type="match status" value="1"/>
</dbReference>
<evidence type="ECO:0000256" key="4">
    <source>
        <dbReference type="ARBA" id="ARBA00022827"/>
    </source>
</evidence>
<dbReference type="InterPro" id="IPR015010">
    <property type="entry name" value="TERF2IP_Myb"/>
</dbReference>
<dbReference type="EMBL" id="HE797010">
    <property type="protein sequence ID" value="CCM00926.1"/>
    <property type="molecule type" value="Genomic_DNA"/>
</dbReference>
<keyword evidence="4" id="KW-0274">FAD</keyword>
<dbReference type="OrthoDB" id="5332616at2759"/>
<dbReference type="Gene3D" id="1.10.45.10">
    <property type="entry name" value="Vanillyl-alcohol Oxidase, Chain A, domain 4"/>
    <property type="match status" value="1"/>
</dbReference>
<feature type="compositionally biased region" description="Basic and acidic residues" evidence="7">
    <location>
        <begin position="910"/>
        <end position="920"/>
    </location>
</feature>
<evidence type="ECO:0000256" key="1">
    <source>
        <dbReference type="ARBA" id="ARBA00001974"/>
    </source>
</evidence>
<feature type="domain" description="FAD-binding PCMH-type" evidence="8">
    <location>
        <begin position="72"/>
        <end position="251"/>
    </location>
</feature>
<keyword evidence="5" id="KW-0560">Oxidoreductase</keyword>
<dbReference type="GeneID" id="24095837"/>
<dbReference type="GO" id="GO:0071949">
    <property type="term" value="F:FAD binding"/>
    <property type="evidence" value="ECO:0007669"/>
    <property type="project" value="InterPro"/>
</dbReference>
<dbReference type="Gene3D" id="3.30.465.10">
    <property type="match status" value="1"/>
</dbReference>
<dbReference type="FunFam" id="3.30.70.2740:FF:000002">
    <property type="entry name" value="D-2-hydroxyglutarate dehydrogenase mitochondrial"/>
    <property type="match status" value="1"/>
</dbReference>
<evidence type="ECO:0000313" key="10">
    <source>
        <dbReference type="Proteomes" id="UP000006352"/>
    </source>
</evidence>
<dbReference type="InterPro" id="IPR016164">
    <property type="entry name" value="FAD-linked_Oxase-like_C"/>
</dbReference>
<evidence type="ECO:0000313" key="9">
    <source>
        <dbReference type="EMBL" id="CCM00926.1"/>
    </source>
</evidence>
<dbReference type="InterPro" id="IPR004113">
    <property type="entry name" value="FAD-bd_oxidored_4_C"/>
</dbReference>
<dbReference type="InterPro" id="IPR016167">
    <property type="entry name" value="FAD-bd_PCMH_sub1"/>
</dbReference>
<dbReference type="FunFam" id="3.30.465.10:FF:000001">
    <property type="entry name" value="D-2-hydroxyglutarate dehydrogenase, mitochondrial"/>
    <property type="match status" value="1"/>
</dbReference>
<dbReference type="Pfam" id="PF01565">
    <property type="entry name" value="FAD_binding_4"/>
    <property type="match status" value="1"/>
</dbReference>
<evidence type="ECO:0000259" key="8">
    <source>
        <dbReference type="PROSITE" id="PS51387"/>
    </source>
</evidence>
<dbReference type="PANTHER" id="PTHR43716:SF1">
    <property type="entry name" value="D-2-HYDROXYGLUTARATE DEHYDROGENASE, MITOCHONDRIAL"/>
    <property type="match status" value="1"/>
</dbReference>
<dbReference type="InParanoid" id="J4I9C6"/>
<sequence length="1003" mass="111854">MYAPRHLCRRALFTRPFRRWTHSLPQYSSVSEVDLAHFSKILPPSAILSTLSPSITPASELEPFNNDWMNKYHGRSTTVLKPRSTKEVSEIVKWCNQRRIAVVPQGGNTGLVGGSVPIQDELVVNLGNMSNIRSFDDASGILVADAGCILQSLSDYLVPLNHVVPLDLGAKGSCQIGGNVSTNAGGLRLLRYGSLHGSVLGLEVVLPDGTILDQLTTLRKDNTGYDLKQLFIGAEGTLGIVTGVSILTAAAPHASNNVMLSLPAFDNVLPLYKEVKRQLSEILSAFEFIDRRAYDLAVKHGQGRALDDREVEGAECFVLVETSGSNREHDEEKLNKLLENLMEEEPSLINSGVLATSPAQFASLWAIREGLTEAMSKEGKAYKYDISVPLHKFKEVIDTTREHLRSKGLLHPDAVKHVVGYGHVGDGNLHLNVVAEAYTPEIEAALEPFVYELVAKYKGSISAEHGIGVMKTHALPYSKNSVSIEWMRKIKNLFDPNGIMNPGKPIFQDGNGLAIKFFIQKDILQEIQADVCETIAALGGRVEAKMPRAGYVLIQPGTQEEERLRLCWTSADRPERFFVPYTFVEACKIHGMLLKQIFIHEGQPIRMHIDSSIANINVRATLSARIMHSGGDPTASAQSARVVLADPNTEVFQHLVKTYQGEPEKYVESYLWVKKCIEKGQVIYTPVVYKNPGGRRPGEERTQFTEQDEEHLCNWIAAKIPYKETGGRTGNRLYQQLCEMASDPEYAWVTRHTWQSWRERYKKNSGRLDAKISDIVEQKKIAHGEKGQYGYVRKPEEKPKRVRKRARGDSVGDVNGAGPSNQQDDMQELESFPPVPMPVVAGVLQAVPNPAVFPTIYSGPSPTFPSMPASIGFTDAQRPKAIAEELEDDESEWQIREGDPNAPQPTWAKKKQEDSEQEPSKKRRKTSRSKSGSPVNETAEEMGEPEIHVLDQAVWDIAQEFRFTLEEVKEYYDKCGDMERTRARFKRMRDALSTLQDEDLLGS</sequence>
<evidence type="ECO:0000256" key="7">
    <source>
        <dbReference type="SAM" id="MobiDB-lite"/>
    </source>
</evidence>
<dbReference type="RefSeq" id="XP_012180209.1">
    <property type="nucleotide sequence ID" value="XM_012324819.1"/>
</dbReference>
<dbReference type="InterPro" id="IPR006094">
    <property type="entry name" value="Oxid_FAD_bind_N"/>
</dbReference>
<dbReference type="FunFam" id="3.30.70.2190:FF:000001">
    <property type="entry name" value="D-2-hydroxyglutarate dehydrogenase mitochondrial"/>
    <property type="match status" value="1"/>
</dbReference>
<gene>
    <name evidence="9" type="ORF">FIBRA_02973</name>
</gene>
<dbReference type="Pfam" id="PF02913">
    <property type="entry name" value="FAD-oxidase_C"/>
    <property type="match status" value="1"/>
</dbReference>
<proteinExistence type="inferred from homology"/>
<dbReference type="SUPFAM" id="SSF55103">
    <property type="entry name" value="FAD-linked oxidases, C-terminal domain"/>
    <property type="match status" value="1"/>
</dbReference>
<dbReference type="InterPro" id="IPR051264">
    <property type="entry name" value="FAD-oxidored/transferase_4"/>
</dbReference>
<reference evidence="9 10" key="1">
    <citation type="journal article" date="2012" name="Appl. Environ. Microbiol.">
        <title>Short-read sequencing for genomic analysis of the brown rot fungus Fibroporia radiculosa.</title>
        <authorList>
            <person name="Tang J.D."/>
            <person name="Perkins A.D."/>
            <person name="Sonstegard T.S."/>
            <person name="Schroeder S.G."/>
            <person name="Burgess S.C."/>
            <person name="Diehl S.V."/>
        </authorList>
    </citation>
    <scope>NUCLEOTIDE SEQUENCE [LARGE SCALE GENOMIC DNA]</scope>
    <source>
        <strain evidence="9 10">TFFH 294</strain>
    </source>
</reference>
<dbReference type="AlphaFoldDB" id="J4I9C6"/>
<dbReference type="Gene3D" id="1.10.10.60">
    <property type="entry name" value="Homeodomain-like"/>
    <property type="match status" value="1"/>
</dbReference>
<feature type="region of interest" description="Disordered" evidence="7">
    <location>
        <begin position="884"/>
        <end position="947"/>
    </location>
</feature>
<accession>J4I9C6</accession>
<dbReference type="GO" id="GO:0004458">
    <property type="term" value="F:D-lactate dehydrogenase (cytochrome) activity"/>
    <property type="evidence" value="ECO:0007669"/>
    <property type="project" value="UniProtKB-EC"/>
</dbReference>
<dbReference type="Gene3D" id="3.30.70.2190">
    <property type="match status" value="1"/>
</dbReference>
<comment type="catalytic activity">
    <reaction evidence="6">
        <text>(R)-lactate + 2 Fe(III)-[cytochrome c] = 2 Fe(II)-[cytochrome c] + pyruvate + 2 H(+)</text>
        <dbReference type="Rhea" id="RHEA:13521"/>
        <dbReference type="Rhea" id="RHEA-COMP:10350"/>
        <dbReference type="Rhea" id="RHEA-COMP:14399"/>
        <dbReference type="ChEBI" id="CHEBI:15361"/>
        <dbReference type="ChEBI" id="CHEBI:15378"/>
        <dbReference type="ChEBI" id="CHEBI:16004"/>
        <dbReference type="ChEBI" id="CHEBI:29033"/>
        <dbReference type="ChEBI" id="CHEBI:29034"/>
        <dbReference type="EC" id="1.1.2.4"/>
    </reaction>
</comment>
<evidence type="ECO:0000256" key="5">
    <source>
        <dbReference type="ARBA" id="ARBA00023002"/>
    </source>
</evidence>
<dbReference type="InterPro" id="IPR009057">
    <property type="entry name" value="Homeodomain-like_sf"/>
</dbReference>
<dbReference type="HOGENOM" id="CLU_299163_0_0_1"/>
<dbReference type="InterPro" id="IPR016171">
    <property type="entry name" value="Vanillyl_alc_oxidase_C-sub2"/>
</dbReference>
<dbReference type="Proteomes" id="UP000006352">
    <property type="component" value="Unassembled WGS sequence"/>
</dbReference>
<comment type="cofactor">
    <cofactor evidence="1">
        <name>FAD</name>
        <dbReference type="ChEBI" id="CHEBI:57692"/>
    </cofactor>
</comment>
<keyword evidence="3" id="KW-0285">Flavoprotein</keyword>
<dbReference type="SUPFAM" id="SSF46689">
    <property type="entry name" value="Homeodomain-like"/>
    <property type="match status" value="1"/>
</dbReference>
<dbReference type="Gene3D" id="3.30.43.10">
    <property type="entry name" value="Uridine Diphospho-n-acetylenolpyruvylglucosamine Reductase, domain 2"/>
    <property type="match status" value="1"/>
</dbReference>
<dbReference type="Gene3D" id="3.30.70.2740">
    <property type="match status" value="1"/>
</dbReference>
<dbReference type="InterPro" id="IPR016169">
    <property type="entry name" value="FAD-bd_PCMH_sub2"/>
</dbReference>
<dbReference type="InterPro" id="IPR016166">
    <property type="entry name" value="FAD-bd_PCMH"/>
</dbReference>
<evidence type="ECO:0000256" key="6">
    <source>
        <dbReference type="ARBA" id="ARBA00051436"/>
    </source>
</evidence>
<feature type="region of interest" description="Disordered" evidence="7">
    <location>
        <begin position="786"/>
        <end position="833"/>
    </location>
</feature>
<evidence type="ECO:0000256" key="3">
    <source>
        <dbReference type="ARBA" id="ARBA00022630"/>
    </source>
</evidence>
<dbReference type="PROSITE" id="PS51387">
    <property type="entry name" value="FAD_PCMH"/>
    <property type="match status" value="1"/>
</dbReference>
<dbReference type="FunFam" id="3.30.43.10:FF:000011">
    <property type="entry name" value="D-lactate dehydrogenase (Cytochrome)"/>
    <property type="match status" value="1"/>
</dbReference>
<organism evidence="9 10">
    <name type="scientific">Fibroporia radiculosa</name>
    <dbReference type="NCBI Taxonomy" id="599839"/>
    <lineage>
        <taxon>Eukaryota</taxon>
        <taxon>Fungi</taxon>
        <taxon>Dikarya</taxon>
        <taxon>Basidiomycota</taxon>
        <taxon>Agaricomycotina</taxon>
        <taxon>Agaricomycetes</taxon>
        <taxon>Polyporales</taxon>
        <taxon>Fibroporiaceae</taxon>
        <taxon>Fibroporia</taxon>
    </lineage>
</organism>
<dbReference type="Pfam" id="PF08914">
    <property type="entry name" value="Myb_Rap1"/>
    <property type="match status" value="1"/>
</dbReference>
<evidence type="ECO:0000256" key="2">
    <source>
        <dbReference type="ARBA" id="ARBA00008000"/>
    </source>
</evidence>
<dbReference type="InterPro" id="IPR036318">
    <property type="entry name" value="FAD-bd_PCMH-like_sf"/>
</dbReference>
<protein>
    <recommendedName>
        <fullName evidence="8">FAD-binding PCMH-type domain-containing protein</fullName>
    </recommendedName>
</protein>
<dbReference type="FunCoup" id="J4I9C6">
    <property type="interactions" value="258"/>
</dbReference>
<dbReference type="STRING" id="599839.J4I9C6"/>
<dbReference type="GO" id="GO:0005739">
    <property type="term" value="C:mitochondrion"/>
    <property type="evidence" value="ECO:0007669"/>
    <property type="project" value="TreeGrafter"/>
</dbReference>
<keyword evidence="10" id="KW-1185">Reference proteome</keyword>
<dbReference type="CDD" id="cd11655">
    <property type="entry name" value="rap1_myb-like"/>
    <property type="match status" value="1"/>
</dbReference>